<dbReference type="CDD" id="cd16963">
    <property type="entry name" value="CCE1"/>
    <property type="match status" value="1"/>
</dbReference>
<dbReference type="Pfam" id="PF09159">
    <property type="entry name" value="Ydc2-catalyt"/>
    <property type="match status" value="1"/>
</dbReference>
<dbReference type="PANTHER" id="PTHR28072:SF1">
    <property type="entry name" value="CRUCIFORM CUTTING ENDONUCLEASE 1, MITOCHONDRIAL-RELATED"/>
    <property type="match status" value="1"/>
</dbReference>
<dbReference type="Gene3D" id="3.30.420.10">
    <property type="entry name" value="Ribonuclease H-like superfamily/Ribonuclease H"/>
    <property type="match status" value="1"/>
</dbReference>
<dbReference type="GO" id="GO:0005739">
    <property type="term" value="C:mitochondrion"/>
    <property type="evidence" value="ECO:0007669"/>
    <property type="project" value="TreeGrafter"/>
</dbReference>
<dbReference type="GO" id="GO:0070336">
    <property type="term" value="F:flap-structured DNA binding"/>
    <property type="evidence" value="ECO:0007669"/>
    <property type="project" value="TreeGrafter"/>
</dbReference>
<evidence type="ECO:0000313" key="3">
    <source>
        <dbReference type="Proteomes" id="UP000005627"/>
    </source>
</evidence>
<reference evidence="2 3" key="1">
    <citation type="journal article" date="2011" name="Proc. Natl. Acad. Sci. U.S.A.">
        <title>Evolutionary erosion of yeast sex chromosomes by mating-type switching accidents.</title>
        <authorList>
            <person name="Gordon J.L."/>
            <person name="Armisen D."/>
            <person name="Proux-Wera E."/>
            <person name="Oheigeartaigh S.S."/>
            <person name="Byrne K.P."/>
            <person name="Wolfe K.H."/>
        </authorList>
    </citation>
    <scope>NUCLEOTIDE SEQUENCE [LARGE SCALE GENOMIC DNA]</scope>
    <source>
        <strain evidence="3">ATCC 10662 / CBS 1146 / NBRC 0425 / NCYC 2629 / NRRL Y-866</strain>
    </source>
</reference>
<evidence type="ECO:0000259" key="1">
    <source>
        <dbReference type="Pfam" id="PF09159"/>
    </source>
</evidence>
<dbReference type="RefSeq" id="XP_003680082.1">
    <property type="nucleotide sequence ID" value="XM_003680034.1"/>
</dbReference>
<dbReference type="InterPro" id="IPR015242">
    <property type="entry name" value="Ydc2_cat"/>
</dbReference>
<dbReference type="eggNOG" id="ENOG502S4DK">
    <property type="taxonomic scope" value="Eukaryota"/>
</dbReference>
<dbReference type="FunCoup" id="G8ZQH7">
    <property type="interactions" value="36"/>
</dbReference>
<protein>
    <recommendedName>
        <fullName evidence="1">Mitochondrial resolvase Ydc2 catalytic domain-containing protein</fullName>
    </recommendedName>
</protein>
<dbReference type="GeneID" id="11505265"/>
<dbReference type="EMBL" id="HE616743">
    <property type="protein sequence ID" value="CCE90871.1"/>
    <property type="molecule type" value="Genomic_DNA"/>
</dbReference>
<gene>
    <name evidence="2" type="primary">TDEL0B07420</name>
    <name evidence="2" type="ORF">TDEL_0B07420</name>
</gene>
<dbReference type="AlphaFoldDB" id="G8ZQH7"/>
<dbReference type="InterPro" id="IPR012337">
    <property type="entry name" value="RNaseH-like_sf"/>
</dbReference>
<dbReference type="PANTHER" id="PTHR28072">
    <property type="entry name" value="CRUCIFORM CUTTING ENDONUCLEASE 1, MITOCHONDRIAL-RELATED"/>
    <property type="match status" value="1"/>
</dbReference>
<dbReference type="HOGENOM" id="CLU_055501_0_0_1"/>
<dbReference type="InParanoid" id="G8ZQH7"/>
<dbReference type="OrthoDB" id="5552842at2759"/>
<feature type="domain" description="Mitochondrial resolvase Ydc2 catalytic" evidence="1">
    <location>
        <begin position="71"/>
        <end position="320"/>
    </location>
</feature>
<dbReference type="GO" id="GO:0000402">
    <property type="term" value="F:crossed form four-way junction DNA binding"/>
    <property type="evidence" value="ECO:0007669"/>
    <property type="project" value="TreeGrafter"/>
</dbReference>
<dbReference type="InterPro" id="IPR036397">
    <property type="entry name" value="RNaseH_sf"/>
</dbReference>
<dbReference type="Proteomes" id="UP000005627">
    <property type="component" value="Chromosome 2"/>
</dbReference>
<name>G8ZQH7_TORDE</name>
<evidence type="ECO:0000313" key="2">
    <source>
        <dbReference type="EMBL" id="CCE90871.1"/>
    </source>
</evidence>
<dbReference type="InterPro" id="IPR039197">
    <property type="entry name" value="Mrs1/Cce1"/>
</dbReference>
<dbReference type="STRING" id="1076872.G8ZQH7"/>
<dbReference type="GO" id="GO:0000403">
    <property type="term" value="F:Y-form DNA binding"/>
    <property type="evidence" value="ECO:0007669"/>
    <property type="project" value="TreeGrafter"/>
</dbReference>
<accession>G8ZQH7</accession>
<organism evidence="2 3">
    <name type="scientific">Torulaspora delbrueckii</name>
    <name type="common">Yeast</name>
    <name type="synonym">Candida colliculosa</name>
    <dbReference type="NCBI Taxonomy" id="4950"/>
    <lineage>
        <taxon>Eukaryota</taxon>
        <taxon>Fungi</taxon>
        <taxon>Dikarya</taxon>
        <taxon>Ascomycota</taxon>
        <taxon>Saccharomycotina</taxon>
        <taxon>Saccharomycetes</taxon>
        <taxon>Saccharomycetales</taxon>
        <taxon>Saccharomycetaceae</taxon>
        <taxon>Torulaspora</taxon>
    </lineage>
</organism>
<proteinExistence type="predicted"/>
<keyword evidence="3" id="KW-1185">Reference proteome</keyword>
<dbReference type="KEGG" id="tdl:TDEL_0B07420"/>
<sequence length="370" mass="42261">MPKPGPATRNGIKALDLYCRKTNARNLKRLSLSIGAALGTNKSILRENILSQAAALEELRYRRQKNGTVSVLSIDAGISNFAFTRFSWPLNQELPSLIDWKKIQLRDKFMSPGRKEMSLHPEDTSQVIYELTEYLTTELPLPDVFTIERQRARSMSSRTILEPILKVNILEQVLFSNLRCKARLASGSEGNYLVASSDPQRMTSYWCSLTPIRKPLGQNFPKGSEEAQMKMSSNRLSKSIKINLVKRILEGALGYEPRKLISLTPSWEQRLRSFITGNHKFKLWDCAVLGPDAGVRKDDDLADSFLHGLAWMEWLRAYEEVFNIVMKEQGSYDQNVLADFNDYCKNKKLELEKFQKGTSDNLTDLELEEK</sequence>
<dbReference type="SUPFAM" id="SSF53098">
    <property type="entry name" value="Ribonuclease H-like"/>
    <property type="match status" value="1"/>
</dbReference>
<dbReference type="GO" id="GO:0004520">
    <property type="term" value="F:DNA endonuclease activity"/>
    <property type="evidence" value="ECO:0007669"/>
    <property type="project" value="TreeGrafter"/>
</dbReference>